<dbReference type="PROSITE" id="PS50850">
    <property type="entry name" value="MFS"/>
    <property type="match status" value="1"/>
</dbReference>
<keyword evidence="10" id="KW-1185">Reference proteome</keyword>
<dbReference type="InterPro" id="IPR036259">
    <property type="entry name" value="MFS_trans_sf"/>
</dbReference>
<feature type="transmembrane region" description="Helical" evidence="7">
    <location>
        <begin position="172"/>
        <end position="192"/>
    </location>
</feature>
<feature type="transmembrane region" description="Helical" evidence="7">
    <location>
        <begin position="272"/>
        <end position="297"/>
    </location>
</feature>
<feature type="transmembrane region" description="Helical" evidence="7">
    <location>
        <begin position="110"/>
        <end position="131"/>
    </location>
</feature>
<feature type="domain" description="Major facilitator superfamily (MFS) profile" evidence="8">
    <location>
        <begin position="19"/>
        <end position="464"/>
    </location>
</feature>
<evidence type="ECO:0000256" key="6">
    <source>
        <dbReference type="ARBA" id="ARBA00023136"/>
    </source>
</evidence>
<comment type="caution">
    <text evidence="9">The sequence shown here is derived from an EMBL/GenBank/DDBJ whole genome shotgun (WGS) entry which is preliminary data.</text>
</comment>
<organism evidence="9 10">
    <name type="scientific">Pseudonocardia benzenivorans</name>
    <dbReference type="NCBI Taxonomy" id="228005"/>
    <lineage>
        <taxon>Bacteria</taxon>
        <taxon>Bacillati</taxon>
        <taxon>Actinomycetota</taxon>
        <taxon>Actinomycetes</taxon>
        <taxon>Pseudonocardiales</taxon>
        <taxon>Pseudonocardiaceae</taxon>
        <taxon>Pseudonocardia</taxon>
    </lineage>
</organism>
<accession>A0ABW3VGC6</accession>
<evidence type="ECO:0000313" key="10">
    <source>
        <dbReference type="Proteomes" id="UP001597182"/>
    </source>
</evidence>
<dbReference type="Pfam" id="PF07690">
    <property type="entry name" value="MFS_1"/>
    <property type="match status" value="1"/>
</dbReference>
<evidence type="ECO:0000256" key="1">
    <source>
        <dbReference type="ARBA" id="ARBA00004651"/>
    </source>
</evidence>
<evidence type="ECO:0000256" key="2">
    <source>
        <dbReference type="ARBA" id="ARBA00022448"/>
    </source>
</evidence>
<dbReference type="SUPFAM" id="SSF103473">
    <property type="entry name" value="MFS general substrate transporter"/>
    <property type="match status" value="1"/>
</dbReference>
<feature type="transmembrane region" description="Helical" evidence="7">
    <location>
        <begin position="230"/>
        <end position="251"/>
    </location>
</feature>
<name>A0ABW3VGC6_9PSEU</name>
<keyword evidence="3" id="KW-1003">Cell membrane</keyword>
<dbReference type="Gene3D" id="1.20.1720.10">
    <property type="entry name" value="Multidrug resistance protein D"/>
    <property type="match status" value="1"/>
</dbReference>
<feature type="transmembrane region" description="Helical" evidence="7">
    <location>
        <begin position="440"/>
        <end position="460"/>
    </location>
</feature>
<feature type="transmembrane region" description="Helical" evidence="7">
    <location>
        <begin position="53"/>
        <end position="73"/>
    </location>
</feature>
<feature type="transmembrane region" description="Helical" evidence="7">
    <location>
        <begin position="309"/>
        <end position="328"/>
    </location>
</feature>
<dbReference type="CDD" id="cd17321">
    <property type="entry name" value="MFS_MMR_MDR_like"/>
    <property type="match status" value="1"/>
</dbReference>
<keyword evidence="2" id="KW-0813">Transport</keyword>
<dbReference type="NCBIfam" id="TIGR00711">
    <property type="entry name" value="efflux_EmrB"/>
    <property type="match status" value="1"/>
</dbReference>
<evidence type="ECO:0000256" key="4">
    <source>
        <dbReference type="ARBA" id="ARBA00022692"/>
    </source>
</evidence>
<dbReference type="Proteomes" id="UP001597182">
    <property type="component" value="Unassembled WGS sequence"/>
</dbReference>
<evidence type="ECO:0000256" key="5">
    <source>
        <dbReference type="ARBA" id="ARBA00022989"/>
    </source>
</evidence>
<evidence type="ECO:0000259" key="8">
    <source>
        <dbReference type="PROSITE" id="PS50850"/>
    </source>
</evidence>
<evidence type="ECO:0000256" key="3">
    <source>
        <dbReference type="ARBA" id="ARBA00022475"/>
    </source>
</evidence>
<dbReference type="PANTHER" id="PTHR42718">
    <property type="entry name" value="MAJOR FACILITATOR SUPERFAMILY MULTIDRUG TRANSPORTER MFSC"/>
    <property type="match status" value="1"/>
</dbReference>
<feature type="transmembrane region" description="Helical" evidence="7">
    <location>
        <begin position="143"/>
        <end position="166"/>
    </location>
</feature>
<dbReference type="Gene3D" id="1.20.1250.20">
    <property type="entry name" value="MFS general substrate transporter like domains"/>
    <property type="match status" value="1"/>
</dbReference>
<sequence>MTVPAPEGLRLRTPAGRWVLLTTVLGSGMAMLDGTVVNVALERIGRDFGAGFTGLQWTVNAYTLTLASLILLGGSLGDRFGRKRVFLIGVVWFALASLACGLAPNIETLIAARALQGVGGALLTPGSLAILSASFHGRDRGAAIGAWSGLGGIAGAVGPFLGGWLVGIDWRLVFLLNLPLAVLVVVVAVRHVPETRDPSAAPHLDVAGTVLGAVGLGALTWSLTGLGSGTSPALVVGLVVGVAALGAFVLVERRSGHPLVPPELFADRVFTAANVATLLIYAALGTVFVMLVLNLQIVSGFSPLQAGTSLLPVTVLMLLFSARAGALAQRIGARIPMTVGPLVSACGLLLMGRIGPGASWLTDVAPAVVVFGAGLSLTVAPLTATVLDAASDRHAGAASGVNNAVARAAGLLAVAVVPGVAGITGDAYTDPVAFEAGYRVTVVIGAALLVLAALVAFLFVRTGRTPAPAGEPDGVDDERVALERCPHCGITSPQMYPSDRS</sequence>
<evidence type="ECO:0000256" key="7">
    <source>
        <dbReference type="SAM" id="Phobius"/>
    </source>
</evidence>
<proteinExistence type="predicted"/>
<dbReference type="PANTHER" id="PTHR42718:SF42">
    <property type="entry name" value="EXPORT PROTEIN"/>
    <property type="match status" value="1"/>
</dbReference>
<keyword evidence="4 7" id="KW-0812">Transmembrane</keyword>
<feature type="transmembrane region" description="Helical" evidence="7">
    <location>
        <begin position="335"/>
        <end position="355"/>
    </location>
</feature>
<feature type="transmembrane region" description="Helical" evidence="7">
    <location>
        <begin position="367"/>
        <end position="387"/>
    </location>
</feature>
<feature type="transmembrane region" description="Helical" evidence="7">
    <location>
        <begin position="408"/>
        <end position="428"/>
    </location>
</feature>
<evidence type="ECO:0000313" key="9">
    <source>
        <dbReference type="EMBL" id="MFD1234331.1"/>
    </source>
</evidence>
<feature type="transmembrane region" description="Helical" evidence="7">
    <location>
        <begin position="18"/>
        <end position="41"/>
    </location>
</feature>
<dbReference type="InterPro" id="IPR011701">
    <property type="entry name" value="MFS"/>
</dbReference>
<reference evidence="10" key="1">
    <citation type="journal article" date="2019" name="Int. J. Syst. Evol. Microbiol.">
        <title>The Global Catalogue of Microorganisms (GCM) 10K type strain sequencing project: providing services to taxonomists for standard genome sequencing and annotation.</title>
        <authorList>
            <consortium name="The Broad Institute Genomics Platform"/>
            <consortium name="The Broad Institute Genome Sequencing Center for Infectious Disease"/>
            <person name="Wu L."/>
            <person name="Ma J."/>
        </authorList>
    </citation>
    <scope>NUCLEOTIDE SEQUENCE [LARGE SCALE GENOMIC DNA]</scope>
    <source>
        <strain evidence="10">CCUG 49018</strain>
    </source>
</reference>
<feature type="transmembrane region" description="Helical" evidence="7">
    <location>
        <begin position="85"/>
        <end position="104"/>
    </location>
</feature>
<comment type="subcellular location">
    <subcellularLocation>
        <location evidence="1">Cell membrane</location>
        <topology evidence="1">Multi-pass membrane protein</topology>
    </subcellularLocation>
</comment>
<keyword evidence="6 7" id="KW-0472">Membrane</keyword>
<dbReference type="InterPro" id="IPR004638">
    <property type="entry name" value="EmrB-like"/>
</dbReference>
<dbReference type="InterPro" id="IPR020846">
    <property type="entry name" value="MFS_dom"/>
</dbReference>
<dbReference type="EMBL" id="JBHTMB010000125">
    <property type="protein sequence ID" value="MFD1234331.1"/>
    <property type="molecule type" value="Genomic_DNA"/>
</dbReference>
<dbReference type="RefSeq" id="WP_346093728.1">
    <property type="nucleotide sequence ID" value="NZ_BAABKS010000081.1"/>
</dbReference>
<gene>
    <name evidence="9" type="ORF">ACFQ34_13660</name>
</gene>
<keyword evidence="5 7" id="KW-1133">Transmembrane helix</keyword>
<protein>
    <submittedName>
        <fullName evidence="9">MFS transporter</fullName>
    </submittedName>
</protein>